<dbReference type="EMBL" id="CP042243">
    <property type="protein sequence ID" value="QEK12166.1"/>
    <property type="molecule type" value="Genomic_DNA"/>
</dbReference>
<dbReference type="InterPro" id="IPR050090">
    <property type="entry name" value="Tyrosine_recombinase_XerCD"/>
</dbReference>
<dbReference type="KEGG" id="crs:FQB35_07135"/>
<evidence type="ECO:0000313" key="3">
    <source>
        <dbReference type="EMBL" id="QEK12166.1"/>
    </source>
</evidence>
<dbReference type="PANTHER" id="PTHR30349">
    <property type="entry name" value="PHAGE INTEGRASE-RELATED"/>
    <property type="match status" value="1"/>
</dbReference>
<dbReference type="AlphaFoldDB" id="A0A5C0SEF7"/>
<dbReference type="CDD" id="cd01192">
    <property type="entry name" value="INT_C_like_3"/>
    <property type="match status" value="1"/>
</dbReference>
<reference evidence="3 4" key="1">
    <citation type="submission" date="2019-07" db="EMBL/GenBank/DDBJ databases">
        <title>Complete genome of Crassaminicella thermophila SY095.</title>
        <authorList>
            <person name="Li X."/>
        </authorList>
    </citation>
    <scope>NUCLEOTIDE SEQUENCE [LARGE SCALE GENOMIC DNA]</scope>
    <source>
        <strain evidence="3 4">SY095</strain>
    </source>
</reference>
<evidence type="ECO:0000259" key="2">
    <source>
        <dbReference type="PROSITE" id="PS51898"/>
    </source>
</evidence>
<dbReference type="GO" id="GO:0006310">
    <property type="term" value="P:DNA recombination"/>
    <property type="evidence" value="ECO:0007669"/>
    <property type="project" value="UniProtKB-KW"/>
</dbReference>
<dbReference type="Pfam" id="PF00589">
    <property type="entry name" value="Phage_integrase"/>
    <property type="match status" value="1"/>
</dbReference>
<dbReference type="SUPFAM" id="SSF56349">
    <property type="entry name" value="DNA breaking-rejoining enzymes"/>
    <property type="match status" value="1"/>
</dbReference>
<name>A0A5C0SEF7_CRATE</name>
<keyword evidence="1" id="KW-0233">DNA recombination</keyword>
<dbReference type="Gene3D" id="1.10.443.10">
    <property type="entry name" value="Intergrase catalytic core"/>
    <property type="match status" value="1"/>
</dbReference>
<keyword evidence="4" id="KW-1185">Reference proteome</keyword>
<protein>
    <submittedName>
        <fullName evidence="3">Site-specific integrase</fullName>
    </submittedName>
</protein>
<sequence length="181" mass="21397">MKIVQPIRDKYKIEDMKNELLKSGYKNYLLFVAGINTGLRISDLLKLKVSDVRNRTHISIQEKKTGKEKRFLINNQLRKDFEMYIKNMREEEYLFQSRKGKNKPISRVQAYRILNNAANAIGISEVGTHTLRKTFGYWHYQIYKDVAILQDIFNHSSPSVTLRYIGINQDIKDKTIEDFYL</sequence>
<dbReference type="InterPro" id="IPR011010">
    <property type="entry name" value="DNA_brk_join_enz"/>
</dbReference>
<dbReference type="PROSITE" id="PS51898">
    <property type="entry name" value="TYR_RECOMBINASE"/>
    <property type="match status" value="1"/>
</dbReference>
<dbReference type="Proteomes" id="UP000324646">
    <property type="component" value="Chromosome"/>
</dbReference>
<dbReference type="InterPro" id="IPR002104">
    <property type="entry name" value="Integrase_catalytic"/>
</dbReference>
<proteinExistence type="predicted"/>
<feature type="domain" description="Tyr recombinase" evidence="2">
    <location>
        <begin position="2"/>
        <end position="177"/>
    </location>
</feature>
<gene>
    <name evidence="3" type="ORF">FQB35_07135</name>
</gene>
<dbReference type="OrthoDB" id="9788852at2"/>
<accession>A0A5C0SEF7</accession>
<dbReference type="InterPro" id="IPR013762">
    <property type="entry name" value="Integrase-like_cat_sf"/>
</dbReference>
<dbReference type="GO" id="GO:0015074">
    <property type="term" value="P:DNA integration"/>
    <property type="evidence" value="ECO:0007669"/>
    <property type="project" value="InterPro"/>
</dbReference>
<evidence type="ECO:0000256" key="1">
    <source>
        <dbReference type="ARBA" id="ARBA00023172"/>
    </source>
</evidence>
<dbReference type="PANTHER" id="PTHR30349:SF82">
    <property type="entry name" value="INTEGRASE_RECOMBINASE YOEC-RELATED"/>
    <property type="match status" value="1"/>
</dbReference>
<organism evidence="3 4">
    <name type="scientific">Crassaminicella thermophila</name>
    <dbReference type="NCBI Taxonomy" id="2599308"/>
    <lineage>
        <taxon>Bacteria</taxon>
        <taxon>Bacillati</taxon>
        <taxon>Bacillota</taxon>
        <taxon>Clostridia</taxon>
        <taxon>Eubacteriales</taxon>
        <taxon>Clostridiaceae</taxon>
        <taxon>Crassaminicella</taxon>
    </lineage>
</organism>
<evidence type="ECO:0000313" key="4">
    <source>
        <dbReference type="Proteomes" id="UP000324646"/>
    </source>
</evidence>
<dbReference type="RefSeq" id="WP_148809321.1">
    <property type="nucleotide sequence ID" value="NZ_CP042243.1"/>
</dbReference>
<dbReference type="GO" id="GO:0003677">
    <property type="term" value="F:DNA binding"/>
    <property type="evidence" value="ECO:0007669"/>
    <property type="project" value="InterPro"/>
</dbReference>